<evidence type="ECO:0000256" key="5">
    <source>
        <dbReference type="ARBA" id="ARBA00023242"/>
    </source>
</evidence>
<organism evidence="10 11">
    <name type="scientific">Suricata suricatta</name>
    <name type="common">Meerkat</name>
    <dbReference type="NCBI Taxonomy" id="37032"/>
    <lineage>
        <taxon>Eukaryota</taxon>
        <taxon>Metazoa</taxon>
        <taxon>Chordata</taxon>
        <taxon>Craniata</taxon>
        <taxon>Vertebrata</taxon>
        <taxon>Euteleostomi</taxon>
        <taxon>Mammalia</taxon>
        <taxon>Eutheria</taxon>
        <taxon>Laurasiatheria</taxon>
        <taxon>Carnivora</taxon>
        <taxon>Feliformia</taxon>
        <taxon>Herpestidae</taxon>
        <taxon>Suricata</taxon>
    </lineage>
</organism>
<evidence type="ECO:0000256" key="6">
    <source>
        <dbReference type="ARBA" id="ARBA00053377"/>
    </source>
</evidence>
<comment type="function">
    <text evidence="6">Core component of RNA polymerase II (Pol II), a DNA-dependent RNA polymerase which synthesizes mRNA precursors and many functional non-coding RNAs using the four ribonucleoside triphosphates as substrates. Pol II is the central component of the basal RNA polymerase II transcription machinery. It is composed of mobile elements that move relative to each other. POLR2G/RPB7 is part of a subcomplex with POLR2D/RPB4 that binds to a pocket formed by POLR2A/RPB1, POLR2B/RPB2 and POLR2F/RPABC2 at the base of the clamp element. The POLR2D/RPB4-POLR2G/RPB7 subcomplex seems to lock the clamp via POLR2G/RPB7 in the closed conformation thus preventing double-stranded DNA to enter the active site cleft. The POLR2D/RPB4-POLR2G/RPB7 subcomplex binds single-stranded DNA and RNA.</text>
</comment>
<gene>
    <name evidence="10" type="primary">POLR2G</name>
</gene>
<evidence type="ECO:0000256" key="1">
    <source>
        <dbReference type="ARBA" id="ARBA00004123"/>
    </source>
</evidence>
<dbReference type="GO" id="GO:0031369">
    <property type="term" value="F:translation initiation factor binding"/>
    <property type="evidence" value="ECO:0007669"/>
    <property type="project" value="TreeGrafter"/>
</dbReference>
<dbReference type="Gene3D" id="3.30.1490.120">
    <property type="entry name" value="RNA polymerase Rpb7-like, N-terminal domain"/>
    <property type="match status" value="1"/>
</dbReference>
<dbReference type="GO" id="GO:0003697">
    <property type="term" value="F:single-stranded DNA binding"/>
    <property type="evidence" value="ECO:0007669"/>
    <property type="project" value="TreeGrafter"/>
</dbReference>
<keyword evidence="3 7" id="KW-0240">DNA-directed RNA polymerase</keyword>
<accession>A0A673TER4</accession>
<keyword evidence="5 7" id="KW-0539">Nucleus</keyword>
<dbReference type="SUPFAM" id="SSF50249">
    <property type="entry name" value="Nucleic acid-binding proteins"/>
    <property type="match status" value="1"/>
</dbReference>
<evidence type="ECO:0000256" key="3">
    <source>
        <dbReference type="ARBA" id="ARBA00022478"/>
    </source>
</evidence>
<dbReference type="GO" id="GO:0006367">
    <property type="term" value="P:transcription initiation at RNA polymerase II promoter"/>
    <property type="evidence" value="ECO:0007669"/>
    <property type="project" value="TreeGrafter"/>
</dbReference>
<feature type="region of interest" description="Disordered" evidence="8">
    <location>
        <begin position="22"/>
        <end position="46"/>
    </location>
</feature>
<dbReference type="PANTHER" id="PTHR12709:SF4">
    <property type="entry name" value="DNA-DIRECTED RNA POLYMERASE II SUBUNIT RPB7"/>
    <property type="match status" value="1"/>
</dbReference>
<dbReference type="FunFam" id="3.30.1490.120:FF:000001">
    <property type="entry name" value="DNA-directed RNA polymerase II subunit RPB7"/>
    <property type="match status" value="1"/>
</dbReference>
<reference evidence="10" key="2">
    <citation type="submission" date="2025-08" db="UniProtKB">
        <authorList>
            <consortium name="Ensembl"/>
        </authorList>
    </citation>
    <scope>IDENTIFICATION</scope>
</reference>
<evidence type="ECO:0000256" key="4">
    <source>
        <dbReference type="ARBA" id="ARBA00023163"/>
    </source>
</evidence>
<dbReference type="CDD" id="cd04329">
    <property type="entry name" value="RNAP_II_Rpb7_N"/>
    <property type="match status" value="1"/>
</dbReference>
<dbReference type="InterPro" id="IPR036898">
    <property type="entry name" value="RNA_pol_Rpb7-like_N_sf"/>
</dbReference>
<dbReference type="Proteomes" id="UP000472268">
    <property type="component" value="Chromosome 11"/>
</dbReference>
<protein>
    <recommendedName>
        <fullName evidence="7">DNA-directed RNA polymerase subunit</fullName>
    </recommendedName>
</protein>
<evidence type="ECO:0000256" key="7">
    <source>
        <dbReference type="RuleBase" id="RU369086"/>
    </source>
</evidence>
<dbReference type="GO" id="GO:0003727">
    <property type="term" value="F:single-stranded RNA binding"/>
    <property type="evidence" value="ECO:0007669"/>
    <property type="project" value="TreeGrafter"/>
</dbReference>
<reference evidence="10 11" key="1">
    <citation type="submission" date="2019-05" db="EMBL/GenBank/DDBJ databases">
        <title>A Chromosome-scale Meerkat (S. suricatta) Genome Assembly.</title>
        <authorList>
            <person name="Dudchenko O."/>
            <person name="Lieberman Aiden E."/>
            <person name="Tung J."/>
            <person name="Barreiro L.B."/>
            <person name="Clutton-Brock T.H."/>
        </authorList>
    </citation>
    <scope>NUCLEOTIDE SEQUENCE [LARGE SCALE GENOMIC DNA]</scope>
</reference>
<keyword evidence="4 7" id="KW-0804">Transcription</keyword>
<dbReference type="GO" id="GO:0045948">
    <property type="term" value="P:positive regulation of translational initiation"/>
    <property type="evidence" value="ECO:0007669"/>
    <property type="project" value="TreeGrafter"/>
</dbReference>
<evidence type="ECO:0000313" key="10">
    <source>
        <dbReference type="Ensembl" id="ENSSSUP00005007960.1"/>
    </source>
</evidence>
<name>A0A673TER4_SURSU</name>
<dbReference type="GO" id="GO:0060213">
    <property type="term" value="P:positive regulation of nuclear-transcribed mRNA poly(A) tail shortening"/>
    <property type="evidence" value="ECO:0007669"/>
    <property type="project" value="TreeGrafter"/>
</dbReference>
<dbReference type="PANTHER" id="PTHR12709">
    <property type="entry name" value="DNA-DIRECTED RNA POLYMERASE II, III"/>
    <property type="match status" value="1"/>
</dbReference>
<evidence type="ECO:0000259" key="9">
    <source>
        <dbReference type="SMART" id="SM00316"/>
    </source>
</evidence>
<dbReference type="AlphaFoldDB" id="A0A673TER4"/>
<comment type="function">
    <text evidence="7">DNA-dependent RNA polymerase which catalyzes the transcription of DNA into RNA using the four ribonucleoside triphosphates as substrates.</text>
</comment>
<feature type="domain" description="S1 motif" evidence="9">
    <location>
        <begin position="131"/>
        <end position="213"/>
    </location>
</feature>
<reference evidence="10" key="3">
    <citation type="submission" date="2025-09" db="UniProtKB">
        <authorList>
            <consortium name="Ensembl"/>
        </authorList>
    </citation>
    <scope>IDENTIFICATION</scope>
</reference>
<evidence type="ECO:0000256" key="2">
    <source>
        <dbReference type="ARBA" id="ARBA00009307"/>
    </source>
</evidence>
<evidence type="ECO:0000313" key="11">
    <source>
        <dbReference type="Proteomes" id="UP000472268"/>
    </source>
</evidence>
<dbReference type="Ensembl" id="ENSSSUT00005009172.1">
    <property type="protein sequence ID" value="ENSSSUP00005007960.1"/>
    <property type="gene ID" value="ENSSSUG00005005114.1"/>
</dbReference>
<dbReference type="InterPro" id="IPR012340">
    <property type="entry name" value="NA-bd_OB-fold"/>
</dbReference>
<dbReference type="CDD" id="cd04462">
    <property type="entry name" value="S1_RNAPII_Rpb7"/>
    <property type="match status" value="1"/>
</dbReference>
<dbReference type="InterPro" id="IPR045113">
    <property type="entry name" value="Rpb7-like"/>
</dbReference>
<dbReference type="InterPro" id="IPR005576">
    <property type="entry name" value="Rpb7-like_N"/>
</dbReference>
<dbReference type="SMART" id="SM00316">
    <property type="entry name" value="S1"/>
    <property type="match status" value="1"/>
</dbReference>
<dbReference type="GO" id="GO:0000932">
    <property type="term" value="C:P-body"/>
    <property type="evidence" value="ECO:0007669"/>
    <property type="project" value="TreeGrafter"/>
</dbReference>
<keyword evidence="11" id="KW-1185">Reference proteome</keyword>
<evidence type="ECO:0000256" key="8">
    <source>
        <dbReference type="SAM" id="MobiDB-lite"/>
    </source>
</evidence>
<dbReference type="GO" id="GO:0005665">
    <property type="term" value="C:RNA polymerase II, core complex"/>
    <property type="evidence" value="ECO:0007669"/>
    <property type="project" value="TreeGrafter"/>
</dbReference>
<dbReference type="FunFam" id="2.40.50.140:FF:000043">
    <property type="entry name" value="DNA-directed RNA polymerase II subunit RPB7"/>
    <property type="match status" value="1"/>
</dbReference>
<sequence>EGGDWLHGDEGDALWAGRDARHPAEGCAQGNGERENQQTGVVPRGPGSCPNSALTISLEHEILLHPRYFGPNLLNTVKQKLFTEVEGTCTGKYGFVIAVTTIDNIGAGVIQPGRGFVLYPVKYKAIVFRPFKGEVVDAVVTQVNKVGLFTEIGPMSCFISRHSIPSEMEFDPNSNPPCYKTMDEDIVIQQDDEIRLKIVGTRVDKNDIFAIGSLMDDYLGECLILSKAVARRRRVCRWGWVGWMWDPKPESRRKGTLVLSAWKMQHACPGGWAMHGKGCPRAVSLTDVLFLSSQGL</sequence>
<comment type="subcellular location">
    <subcellularLocation>
        <location evidence="1 7">Nucleus</location>
    </subcellularLocation>
</comment>
<dbReference type="Pfam" id="PF00575">
    <property type="entry name" value="S1"/>
    <property type="match status" value="1"/>
</dbReference>
<dbReference type="InterPro" id="IPR003029">
    <property type="entry name" value="S1_domain"/>
</dbReference>
<comment type="similarity">
    <text evidence="2">Belongs to the eukaryotic RPB7/RPC8 RNA polymerase subunit family.</text>
</comment>
<dbReference type="SUPFAM" id="SSF88798">
    <property type="entry name" value="N-terminal, heterodimerisation domain of RBP7 (RpoE)"/>
    <property type="match status" value="1"/>
</dbReference>
<dbReference type="Pfam" id="PF03876">
    <property type="entry name" value="SHS2_Rpb7-N"/>
    <property type="match status" value="1"/>
</dbReference>
<dbReference type="Gene3D" id="2.40.50.140">
    <property type="entry name" value="Nucleic acid-binding proteins"/>
    <property type="match status" value="1"/>
</dbReference>
<proteinExistence type="inferred from homology"/>